<dbReference type="PROSITE" id="PS50088">
    <property type="entry name" value="ANK_REPEAT"/>
    <property type="match status" value="2"/>
</dbReference>
<protein>
    <submittedName>
        <fullName evidence="7">Ankyrin repeat-containing protein</fullName>
    </submittedName>
</protein>
<dbReference type="Pfam" id="PF25329">
    <property type="entry name" value="C2_GDE1"/>
    <property type="match status" value="1"/>
</dbReference>
<feature type="repeat" description="ANK" evidence="4">
    <location>
        <begin position="467"/>
        <end position="488"/>
    </location>
</feature>
<dbReference type="eggNOG" id="KOG2421">
    <property type="taxonomic scope" value="Eukaryota"/>
</dbReference>
<keyword evidence="3 4" id="KW-0040">ANK repeat</keyword>
<evidence type="ECO:0000256" key="1">
    <source>
        <dbReference type="ARBA" id="ARBA00022737"/>
    </source>
</evidence>
<dbReference type="eggNOG" id="KOG0504">
    <property type="taxonomic scope" value="Eukaryota"/>
</dbReference>
<proteinExistence type="predicted"/>
<evidence type="ECO:0000256" key="4">
    <source>
        <dbReference type="PROSITE-ProRule" id="PRU00023"/>
    </source>
</evidence>
<dbReference type="PROSITE" id="PS51382">
    <property type="entry name" value="SPX"/>
    <property type="match status" value="1"/>
</dbReference>
<dbReference type="SUPFAM" id="SSF51695">
    <property type="entry name" value="PLC-like phosphodiesterases"/>
    <property type="match status" value="1"/>
</dbReference>
<dbReference type="InterPro" id="IPR030395">
    <property type="entry name" value="GP_PDE_dom"/>
</dbReference>
<dbReference type="GeneID" id="19467942"/>
<dbReference type="AlphaFoldDB" id="S3DXT8"/>
<dbReference type="PANTHER" id="PTHR22958:SF1">
    <property type="entry name" value="GLYCEROPHOSPHOCHOLINE PHOSPHODIESTERASE GPCPD1"/>
    <property type="match status" value="1"/>
</dbReference>
<dbReference type="Gene3D" id="1.25.40.20">
    <property type="entry name" value="Ankyrin repeat-containing domain"/>
    <property type="match status" value="2"/>
</dbReference>
<sequence length="1095" mass="122659">MRFGRDLHRFQIPEWSASYLKYNELKRLIKFATKRALDDGSQVDGAALFSAIRSELEKVEVFFLEQLSLIETWGSISSSNYIYAYKNNPKPSIGTFDYSVKNPCFLQPREARDILAGFLEARDAIQKLQWYCKVNKDGFVCLLRKLKDCIPCAASAIPRLDDYQFTYPSACGFLKQIYESIDIISVSYTVRKREAREIPGHNYLTRGFPYTEDVSNAIEKDDASSLLAALKDYNSRPPSTREELRVARLASLHVSVMNGSRSCIVHQLQRLGSIKNDKFKSAQNCIHRLVIAMGRTLTLSARYPKIDNLHIDSTRVEELEKGLDLLIFILDNLLPDQQSALLDQDRFGRIPLHYAAQYGLDDVCRVIVDRMRKWGLHNDEQCQTAGLSDIEGHTPLHLGVFNARTSVIASLLQLQSPDGRSFEESEEEKLRGLLGSLLISATDIGCTEIVAILVGNSRIDVNHIRHGGETALYSAARQGNLEIVRILLGSRGIHDLELDMPETAFGWTPLMVACINNHIPVVETLLRAGADPKHEDVYGWAAQDHAAFRACWEIGKLLPPSTLETTSRVPKKFIMELPSVTPCLKDESKILVHLGTLNTREQKPAVDLGLHLDTESNQRYPHAKSSSGSKYPYAGYSVEIKSRNACGSSREISLPVLEDATNFPTIFTTKDPSSVQIMFRFYDNSGRVKGHVGTAIAFLKHLKDGFGVDQESFSRNYTIPIHDGFMDFIGTVTFNFLIVTPFHHPKSTITKAQEPWSMGGPTQIVGHRGFGQNNPNLKRLQIGENTIQSFMSTISQGVNFVELTRDHVPIIYHDILVSESGADLAPYNLSFDQFMHINETQTSVIDSFTVFEQKSSSSSSASGHATPSRPRSRSVDLIEKGRNRDFVARMRKTHEYKTKGFKGNTRGDHIHHPFASLVELLNNIPEHVGIILELKYPMLFEAEDWKMDFYGIEINKFIDTIFKTTFEHGRNRPIVLASFTPEICILAAYKQTKYPVMFLSESGLYPTGDIRASSLQQAVHFAKRWGLPGVIIESNPLVASPALIGYVKEKGLGCASWGGNNDVPEHALIQAESGLDAIIVDSVRLISNTLKVPRS</sequence>
<accession>S3DXT8</accession>
<dbReference type="HOGENOM" id="CLU_005444_0_0_1"/>
<dbReference type="Gene3D" id="3.20.20.190">
    <property type="entry name" value="Phosphatidylinositol (PI) phosphodiesterase"/>
    <property type="match status" value="1"/>
</dbReference>
<keyword evidence="1" id="KW-0677">Repeat</keyword>
<reference evidence="7 8" key="1">
    <citation type="journal article" date="2013" name="BMC Genomics">
        <title>Genomics-driven discovery of the pneumocandin biosynthetic gene cluster in the fungus Glarea lozoyensis.</title>
        <authorList>
            <person name="Chen L."/>
            <person name="Yue Q."/>
            <person name="Zhang X."/>
            <person name="Xiang M."/>
            <person name="Wang C."/>
            <person name="Li S."/>
            <person name="Che Y."/>
            <person name="Ortiz-Lopez F.J."/>
            <person name="Bills G.F."/>
            <person name="Liu X."/>
            <person name="An Z."/>
        </authorList>
    </citation>
    <scope>NUCLEOTIDE SEQUENCE [LARGE SCALE GENOMIC DNA]</scope>
    <source>
        <strain evidence="8">ATCC 20868 / MF5171</strain>
    </source>
</reference>
<dbReference type="PANTHER" id="PTHR22958">
    <property type="entry name" value="GLYCEROPHOSPHORYL DIESTER PHOSPHODIESTERASE"/>
    <property type="match status" value="1"/>
</dbReference>
<dbReference type="Pfam" id="PF03105">
    <property type="entry name" value="SPX"/>
    <property type="match status" value="1"/>
</dbReference>
<dbReference type="Pfam" id="PF03009">
    <property type="entry name" value="GDPD"/>
    <property type="match status" value="1"/>
</dbReference>
<dbReference type="InterPro" id="IPR004331">
    <property type="entry name" value="SPX_dom"/>
</dbReference>
<evidence type="ECO:0000259" key="5">
    <source>
        <dbReference type="PROSITE" id="PS51382"/>
    </source>
</evidence>
<gene>
    <name evidence="7" type="ORF">GLAREA_08894</name>
</gene>
<dbReference type="Proteomes" id="UP000016922">
    <property type="component" value="Unassembled WGS sequence"/>
</dbReference>
<dbReference type="OrthoDB" id="197419at2759"/>
<dbReference type="SUPFAM" id="SSF48403">
    <property type="entry name" value="Ankyrin repeat"/>
    <property type="match status" value="1"/>
</dbReference>
<dbReference type="GO" id="GO:0046475">
    <property type="term" value="P:glycerophospholipid catabolic process"/>
    <property type="evidence" value="ECO:0007669"/>
    <property type="project" value="TreeGrafter"/>
</dbReference>
<evidence type="ECO:0000256" key="2">
    <source>
        <dbReference type="ARBA" id="ARBA00022801"/>
    </source>
</evidence>
<feature type="domain" description="SPX" evidence="5">
    <location>
        <begin position="1"/>
        <end position="160"/>
    </location>
</feature>
<keyword evidence="2" id="KW-0378">Hydrolase</keyword>
<evidence type="ECO:0000313" key="7">
    <source>
        <dbReference type="EMBL" id="EPE36731.1"/>
    </source>
</evidence>
<dbReference type="STRING" id="1116229.S3DXT8"/>
<feature type="domain" description="GP-PDE" evidence="6">
    <location>
        <begin position="762"/>
        <end position="1090"/>
    </location>
</feature>
<dbReference type="PRINTS" id="PR01415">
    <property type="entry name" value="ANKYRIN"/>
</dbReference>
<dbReference type="InterPro" id="IPR036770">
    <property type="entry name" value="Ankyrin_rpt-contain_sf"/>
</dbReference>
<name>S3DXT8_GLAL2</name>
<dbReference type="Pfam" id="PF12796">
    <property type="entry name" value="Ank_2"/>
    <property type="match status" value="1"/>
</dbReference>
<dbReference type="InterPro" id="IPR017946">
    <property type="entry name" value="PLC-like_Pdiesterase_TIM-brl"/>
</dbReference>
<dbReference type="InterPro" id="IPR057506">
    <property type="entry name" value="C2_GPCPD1"/>
</dbReference>
<evidence type="ECO:0000313" key="8">
    <source>
        <dbReference type="Proteomes" id="UP000016922"/>
    </source>
</evidence>
<keyword evidence="8" id="KW-1185">Reference proteome</keyword>
<dbReference type="EMBL" id="KE145352">
    <property type="protein sequence ID" value="EPE36731.1"/>
    <property type="molecule type" value="Genomic_DNA"/>
</dbReference>
<dbReference type="InterPro" id="IPR051578">
    <property type="entry name" value="GDPD"/>
</dbReference>
<dbReference type="SMART" id="SM00248">
    <property type="entry name" value="ANK"/>
    <property type="match status" value="4"/>
</dbReference>
<dbReference type="PROSITE" id="PS51704">
    <property type="entry name" value="GP_PDE"/>
    <property type="match status" value="1"/>
</dbReference>
<dbReference type="RefSeq" id="XP_008076046.1">
    <property type="nucleotide sequence ID" value="XM_008077855.1"/>
</dbReference>
<dbReference type="InterPro" id="IPR002110">
    <property type="entry name" value="Ankyrin_rpt"/>
</dbReference>
<dbReference type="GO" id="GO:0047389">
    <property type="term" value="F:glycerophosphocholine phosphodiesterase activity"/>
    <property type="evidence" value="ECO:0007669"/>
    <property type="project" value="TreeGrafter"/>
</dbReference>
<evidence type="ECO:0000256" key="3">
    <source>
        <dbReference type="ARBA" id="ARBA00023043"/>
    </source>
</evidence>
<feature type="repeat" description="ANK" evidence="4">
    <location>
        <begin position="505"/>
        <end position="537"/>
    </location>
</feature>
<dbReference type="PROSITE" id="PS50297">
    <property type="entry name" value="ANK_REP_REGION"/>
    <property type="match status" value="2"/>
</dbReference>
<evidence type="ECO:0000259" key="6">
    <source>
        <dbReference type="PROSITE" id="PS51704"/>
    </source>
</evidence>
<organism evidence="7 8">
    <name type="scientific">Glarea lozoyensis (strain ATCC 20868 / MF5171)</name>
    <dbReference type="NCBI Taxonomy" id="1116229"/>
    <lineage>
        <taxon>Eukaryota</taxon>
        <taxon>Fungi</taxon>
        <taxon>Dikarya</taxon>
        <taxon>Ascomycota</taxon>
        <taxon>Pezizomycotina</taxon>
        <taxon>Leotiomycetes</taxon>
        <taxon>Helotiales</taxon>
        <taxon>Helotiaceae</taxon>
        <taxon>Glarea</taxon>
    </lineage>
</organism>
<dbReference type="KEGG" id="glz:GLAREA_08894"/>